<evidence type="ECO:0000313" key="1">
    <source>
        <dbReference type="EMBL" id="CAD8601829.1"/>
    </source>
</evidence>
<dbReference type="SUPFAM" id="SSF51395">
    <property type="entry name" value="FMN-linked oxidoreductases"/>
    <property type="match status" value="1"/>
</dbReference>
<dbReference type="GO" id="GO:0017150">
    <property type="term" value="F:tRNA dihydrouridine synthase activity"/>
    <property type="evidence" value="ECO:0007669"/>
    <property type="project" value="TreeGrafter"/>
</dbReference>
<dbReference type="PANTHER" id="PTHR45846">
    <property type="entry name" value="TRNA-DIHYDROURIDINE(47) SYNTHASE [NAD(P)(+)]-LIKE"/>
    <property type="match status" value="1"/>
</dbReference>
<dbReference type="GO" id="GO:0003723">
    <property type="term" value="F:RNA binding"/>
    <property type="evidence" value="ECO:0007669"/>
    <property type="project" value="TreeGrafter"/>
</dbReference>
<evidence type="ECO:0008006" key="3">
    <source>
        <dbReference type="Google" id="ProtNLM"/>
    </source>
</evidence>
<dbReference type="EMBL" id="HBEY01010618">
    <property type="protein sequence ID" value="CAD8601829.1"/>
    <property type="molecule type" value="Transcribed_RNA"/>
</dbReference>
<dbReference type="EMBL" id="HBEY01010619">
    <property type="protein sequence ID" value="CAD8601830.1"/>
    <property type="molecule type" value="Transcribed_RNA"/>
</dbReference>
<proteinExistence type="predicted"/>
<dbReference type="AlphaFoldDB" id="A0A6T7DHD3"/>
<gene>
    <name evidence="1" type="ORF">CPEL01642_LOCUS5160</name>
    <name evidence="2" type="ORF">CPEL01642_LOCUS5161</name>
</gene>
<sequence>MVARGALVKPWVFTEIKERRHWDIRSSERLEMLKRFTAYGLEHWGTDDMGVARTRNFMLEWLSFLHRYIPIGLLERLPPKIQERPPAFRGRDDLETLMASPSSADWVKITELLLGPVPAGFHFMPKHKANAYSSGAIEAEG</sequence>
<protein>
    <recommendedName>
        <fullName evidence="3">DUS-like FMN-binding domain-containing protein</fullName>
    </recommendedName>
</protein>
<dbReference type="PANTHER" id="PTHR45846:SF1">
    <property type="entry name" value="TRNA-DIHYDROURIDINE(47) SYNTHASE [NAD(P)(+)]-LIKE"/>
    <property type="match status" value="1"/>
</dbReference>
<name>A0A6T7DHD3_9EUKA</name>
<organism evidence="1">
    <name type="scientific">Coccolithus braarudii</name>
    <dbReference type="NCBI Taxonomy" id="221442"/>
    <lineage>
        <taxon>Eukaryota</taxon>
        <taxon>Haptista</taxon>
        <taxon>Haptophyta</taxon>
        <taxon>Prymnesiophyceae</taxon>
        <taxon>Coccolithales</taxon>
        <taxon>Coccolithaceae</taxon>
        <taxon>Coccolithus</taxon>
    </lineage>
</organism>
<reference evidence="1" key="1">
    <citation type="submission" date="2021-01" db="EMBL/GenBank/DDBJ databases">
        <authorList>
            <person name="Corre E."/>
            <person name="Pelletier E."/>
            <person name="Niang G."/>
            <person name="Scheremetjew M."/>
            <person name="Finn R."/>
            <person name="Kale V."/>
            <person name="Holt S."/>
            <person name="Cochrane G."/>
            <person name="Meng A."/>
            <person name="Brown T."/>
            <person name="Cohen L."/>
        </authorList>
    </citation>
    <scope>NUCLEOTIDE SEQUENCE</scope>
    <source>
        <strain evidence="1">PLY182g</strain>
    </source>
</reference>
<evidence type="ECO:0000313" key="2">
    <source>
        <dbReference type="EMBL" id="CAD8601830.1"/>
    </source>
</evidence>
<accession>A0A6T7DHD3</accession>